<feature type="region of interest" description="Disordered" evidence="1">
    <location>
        <begin position="316"/>
        <end position="338"/>
    </location>
</feature>
<evidence type="ECO:0000256" key="1">
    <source>
        <dbReference type="SAM" id="MobiDB-lite"/>
    </source>
</evidence>
<dbReference type="EMBL" id="CP009807">
    <property type="protein sequence ID" value="ATZ48106.1"/>
    <property type="molecule type" value="Genomic_DNA"/>
</dbReference>
<dbReference type="OrthoDB" id="3565018at2759"/>
<dbReference type="KEGG" id="bfu:BCIN_03g03540"/>
<dbReference type="Proteomes" id="UP000001798">
    <property type="component" value="Chromosome 3"/>
</dbReference>
<feature type="chain" id="PRO_5017004607" description="DUF7580 domain-containing protein" evidence="2">
    <location>
        <begin position="21"/>
        <end position="660"/>
    </location>
</feature>
<accession>A0A384JBZ3</accession>
<name>A0A384JBZ3_BOTFB</name>
<reference evidence="4 5" key="1">
    <citation type="journal article" date="2011" name="PLoS Genet.">
        <title>Genomic analysis of the necrotrophic fungal pathogens Sclerotinia sclerotiorum and Botrytis cinerea.</title>
        <authorList>
            <person name="Amselem J."/>
            <person name="Cuomo C.A."/>
            <person name="van Kan J.A."/>
            <person name="Viaud M."/>
            <person name="Benito E.P."/>
            <person name="Couloux A."/>
            <person name="Coutinho P.M."/>
            <person name="de Vries R.P."/>
            <person name="Dyer P.S."/>
            <person name="Fillinger S."/>
            <person name="Fournier E."/>
            <person name="Gout L."/>
            <person name="Hahn M."/>
            <person name="Kohn L."/>
            <person name="Lapalu N."/>
            <person name="Plummer K.M."/>
            <person name="Pradier J.M."/>
            <person name="Quevillon E."/>
            <person name="Sharon A."/>
            <person name="Simon A."/>
            <person name="ten Have A."/>
            <person name="Tudzynski B."/>
            <person name="Tudzynski P."/>
            <person name="Wincker P."/>
            <person name="Andrew M."/>
            <person name="Anthouard V."/>
            <person name="Beever R.E."/>
            <person name="Beffa R."/>
            <person name="Benoit I."/>
            <person name="Bouzid O."/>
            <person name="Brault B."/>
            <person name="Chen Z."/>
            <person name="Choquer M."/>
            <person name="Collemare J."/>
            <person name="Cotton P."/>
            <person name="Danchin E.G."/>
            <person name="Da Silva C."/>
            <person name="Gautier A."/>
            <person name="Giraud C."/>
            <person name="Giraud T."/>
            <person name="Gonzalez C."/>
            <person name="Grossetete S."/>
            <person name="Guldener U."/>
            <person name="Henrissat B."/>
            <person name="Howlett B.J."/>
            <person name="Kodira C."/>
            <person name="Kretschmer M."/>
            <person name="Lappartient A."/>
            <person name="Leroch M."/>
            <person name="Levis C."/>
            <person name="Mauceli E."/>
            <person name="Neuveglise C."/>
            <person name="Oeser B."/>
            <person name="Pearson M."/>
            <person name="Poulain J."/>
            <person name="Poussereau N."/>
            <person name="Quesneville H."/>
            <person name="Rascle C."/>
            <person name="Schumacher J."/>
            <person name="Segurens B."/>
            <person name="Sexton A."/>
            <person name="Silva E."/>
            <person name="Sirven C."/>
            <person name="Soanes D.M."/>
            <person name="Talbot N.J."/>
            <person name="Templeton M."/>
            <person name="Yandava C."/>
            <person name="Yarden O."/>
            <person name="Zeng Q."/>
            <person name="Rollins J.A."/>
            <person name="Lebrun M.H."/>
            <person name="Dickman M."/>
        </authorList>
    </citation>
    <scope>NUCLEOTIDE SEQUENCE [LARGE SCALE GENOMIC DNA]</scope>
    <source>
        <strain evidence="4 5">B05.10</strain>
    </source>
</reference>
<keyword evidence="5" id="KW-1185">Reference proteome</keyword>
<dbReference type="PANTHER" id="PTHR35186:SF4">
    <property type="entry name" value="PRION-INHIBITION AND PROPAGATION HELO DOMAIN-CONTAINING PROTEIN"/>
    <property type="match status" value="1"/>
</dbReference>
<evidence type="ECO:0000259" key="3">
    <source>
        <dbReference type="Pfam" id="PF24476"/>
    </source>
</evidence>
<gene>
    <name evidence="4" type="ORF">BCIN_03g03540</name>
</gene>
<sequence>MSGIEIAGLVLGGFPLLVSAAEHYKEGWEPLMRWKRFRTEFLRFIDAIDIEKQLFDQMLERFLISAEVSQDELQHFLTDPNYHGWHREDLAMTLKSRLGNSYGAFVGSIRTMNELMAELESMLSLKDGKFDWADEGASSWDYQLKRIRHSFSKRGTITIETLEKHNRKLRELLDSTDKLDSMKSAKRDTALANIFGCIRRHAQSLHTALKDGWNCDCQEPHKVSLRLQQRTTGEWSSLFNLLFEYPKDVKGVAHAPHEWRELVVSAKPANTQINSHVDHFLHPSAALVGREKLRQNFEPKSTPEVNITTNPILIPISPSSSTVSQSSSRGSPSSNHSTALASVSTNVIIEESHAKKWLSGIKSKVRKSVTIHMPHETMNSTPLAPEIDLCVQTGSFASLSIPQSLAVPNDIKINDLCKVIYDSRGTSNCYLGYLSDEHQNSHEFRILEDNPVARGLCEQNFISLETILSKPDKVSPLNRYERYKIAYILASSLLQLQNAPWLTSNLQKRHILFPCDWNNHKILIDQPHLPHSFLSTKSQSIIPVQTPNFSSPTTTVKKSLSDLGIVLLELCFGQRIEEQSIRQEFLVDGKEHARTNYLTALEWADAVYEQEPALEHVIKCCMFCIFEEKANWDNLKFTQAVYASVVEPLEKIVNSWPNSS</sequence>
<dbReference type="Pfam" id="PF24476">
    <property type="entry name" value="DUF7580"/>
    <property type="match status" value="1"/>
</dbReference>
<organism evidence="4 5">
    <name type="scientific">Botryotinia fuckeliana (strain B05.10)</name>
    <name type="common">Noble rot fungus</name>
    <name type="synonym">Botrytis cinerea</name>
    <dbReference type="NCBI Taxonomy" id="332648"/>
    <lineage>
        <taxon>Eukaryota</taxon>
        <taxon>Fungi</taxon>
        <taxon>Dikarya</taxon>
        <taxon>Ascomycota</taxon>
        <taxon>Pezizomycotina</taxon>
        <taxon>Leotiomycetes</taxon>
        <taxon>Helotiales</taxon>
        <taxon>Sclerotiniaceae</taxon>
        <taxon>Botrytis</taxon>
    </lineage>
</organism>
<dbReference type="PANTHER" id="PTHR35186">
    <property type="entry name" value="ANK_REP_REGION DOMAIN-CONTAINING PROTEIN"/>
    <property type="match status" value="1"/>
</dbReference>
<feature type="domain" description="DUF7580" evidence="3">
    <location>
        <begin position="412"/>
        <end position="655"/>
    </location>
</feature>
<evidence type="ECO:0000256" key="2">
    <source>
        <dbReference type="SAM" id="SignalP"/>
    </source>
</evidence>
<protein>
    <recommendedName>
        <fullName evidence="3">DUF7580 domain-containing protein</fullName>
    </recommendedName>
</protein>
<evidence type="ECO:0000313" key="5">
    <source>
        <dbReference type="Proteomes" id="UP000001798"/>
    </source>
</evidence>
<dbReference type="VEuPathDB" id="FungiDB:Bcin03g03540"/>
<evidence type="ECO:0000313" key="4">
    <source>
        <dbReference type="EMBL" id="ATZ48106.1"/>
    </source>
</evidence>
<dbReference type="RefSeq" id="XP_024547678.1">
    <property type="nucleotide sequence ID" value="XM_024691905.1"/>
</dbReference>
<dbReference type="GeneID" id="36394027"/>
<reference evidence="4 5" key="2">
    <citation type="journal article" date="2012" name="Eukaryot. Cell">
        <title>Genome update of Botrytis cinerea strains B05.10 and T4.</title>
        <authorList>
            <person name="Staats M."/>
            <person name="van Kan J.A."/>
        </authorList>
    </citation>
    <scope>NUCLEOTIDE SEQUENCE [LARGE SCALE GENOMIC DNA]</scope>
    <source>
        <strain evidence="4 5">B05.10</strain>
    </source>
</reference>
<dbReference type="InterPro" id="IPR056002">
    <property type="entry name" value="DUF7580"/>
</dbReference>
<feature type="signal peptide" evidence="2">
    <location>
        <begin position="1"/>
        <end position="20"/>
    </location>
</feature>
<dbReference type="AlphaFoldDB" id="A0A384JBZ3"/>
<reference evidence="4 5" key="3">
    <citation type="journal article" date="2017" name="Mol. Plant Pathol.">
        <title>A gapless genome sequence of the fungus Botrytis cinerea.</title>
        <authorList>
            <person name="Van Kan J.A."/>
            <person name="Stassen J.H."/>
            <person name="Mosbach A."/>
            <person name="Van Der Lee T.A."/>
            <person name="Faino L."/>
            <person name="Farmer A.D."/>
            <person name="Papasotiriou D.G."/>
            <person name="Zhou S."/>
            <person name="Seidl M.F."/>
            <person name="Cottam E."/>
            <person name="Edel D."/>
            <person name="Hahn M."/>
            <person name="Schwartz D.C."/>
            <person name="Dietrich R.A."/>
            <person name="Widdison S."/>
            <person name="Scalliet G."/>
        </authorList>
    </citation>
    <scope>NUCLEOTIDE SEQUENCE [LARGE SCALE GENOMIC DNA]</scope>
    <source>
        <strain evidence="4 5">B05.10</strain>
    </source>
</reference>
<proteinExistence type="predicted"/>
<keyword evidence="2" id="KW-0732">Signal</keyword>